<feature type="compositionally biased region" description="Acidic residues" evidence="1">
    <location>
        <begin position="1"/>
        <end position="25"/>
    </location>
</feature>
<gene>
    <name evidence="2" type="ORF">DFH08DRAFT_706533</name>
</gene>
<dbReference type="AlphaFoldDB" id="A0AAD6ZS79"/>
<proteinExistence type="predicted"/>
<evidence type="ECO:0000313" key="2">
    <source>
        <dbReference type="EMBL" id="KAJ7336421.1"/>
    </source>
</evidence>
<evidence type="ECO:0000313" key="3">
    <source>
        <dbReference type="Proteomes" id="UP001218218"/>
    </source>
</evidence>
<reference evidence="2" key="1">
    <citation type="submission" date="2023-03" db="EMBL/GenBank/DDBJ databases">
        <title>Massive genome expansion in bonnet fungi (Mycena s.s.) driven by repeated elements and novel gene families across ecological guilds.</title>
        <authorList>
            <consortium name="Lawrence Berkeley National Laboratory"/>
            <person name="Harder C.B."/>
            <person name="Miyauchi S."/>
            <person name="Viragh M."/>
            <person name="Kuo A."/>
            <person name="Thoen E."/>
            <person name="Andreopoulos B."/>
            <person name="Lu D."/>
            <person name="Skrede I."/>
            <person name="Drula E."/>
            <person name="Henrissat B."/>
            <person name="Morin E."/>
            <person name="Kohler A."/>
            <person name="Barry K."/>
            <person name="LaButti K."/>
            <person name="Morin E."/>
            <person name="Salamov A."/>
            <person name="Lipzen A."/>
            <person name="Mereny Z."/>
            <person name="Hegedus B."/>
            <person name="Baldrian P."/>
            <person name="Stursova M."/>
            <person name="Weitz H."/>
            <person name="Taylor A."/>
            <person name="Grigoriev I.V."/>
            <person name="Nagy L.G."/>
            <person name="Martin F."/>
            <person name="Kauserud H."/>
        </authorList>
    </citation>
    <scope>NUCLEOTIDE SEQUENCE</scope>
    <source>
        <strain evidence="2">CBHHK002</strain>
    </source>
</reference>
<dbReference type="EMBL" id="JARIHO010000031">
    <property type="protein sequence ID" value="KAJ7336421.1"/>
    <property type="molecule type" value="Genomic_DNA"/>
</dbReference>
<keyword evidence="3" id="KW-1185">Reference proteome</keyword>
<comment type="caution">
    <text evidence="2">The sequence shown here is derived from an EMBL/GenBank/DDBJ whole genome shotgun (WGS) entry which is preliminary data.</text>
</comment>
<sequence length="221" mass="24823">METEAAEMETEAVEMEVSDEDDVDDPAAPSGTGKFTAAQQTALSTCFASMMELVKACATETGLTSARILRNFGKQFEETHPRRANPWNVYQRYAKHHLNRLNELRRAGAEEPLVDSEGDPRAFTPTEIRAAYYRFFQEYTPEKAWSILEKHSEYAAVEAVPTVGGRQRRFQTVFKKMTGSVCLLVFFPVKRALADCFVCCRQSSSSSGTISTSFICRSVRM</sequence>
<accession>A0AAD6ZS79</accession>
<protein>
    <submittedName>
        <fullName evidence="2">Uncharacterized protein</fullName>
    </submittedName>
</protein>
<evidence type="ECO:0000256" key="1">
    <source>
        <dbReference type="SAM" id="MobiDB-lite"/>
    </source>
</evidence>
<organism evidence="2 3">
    <name type="scientific">Mycena albidolilacea</name>
    <dbReference type="NCBI Taxonomy" id="1033008"/>
    <lineage>
        <taxon>Eukaryota</taxon>
        <taxon>Fungi</taxon>
        <taxon>Dikarya</taxon>
        <taxon>Basidiomycota</taxon>
        <taxon>Agaricomycotina</taxon>
        <taxon>Agaricomycetes</taxon>
        <taxon>Agaricomycetidae</taxon>
        <taxon>Agaricales</taxon>
        <taxon>Marasmiineae</taxon>
        <taxon>Mycenaceae</taxon>
        <taxon>Mycena</taxon>
    </lineage>
</organism>
<dbReference type="Proteomes" id="UP001218218">
    <property type="component" value="Unassembled WGS sequence"/>
</dbReference>
<feature type="region of interest" description="Disordered" evidence="1">
    <location>
        <begin position="1"/>
        <end position="32"/>
    </location>
</feature>
<name>A0AAD6ZS79_9AGAR</name>